<name>A0A4R1QME6_9BACL</name>
<dbReference type="OrthoDB" id="2236403at2"/>
<dbReference type="InterPro" id="IPR047629">
    <property type="entry name" value="IS1182_transpos"/>
</dbReference>
<keyword evidence="4" id="KW-1185">Reference proteome</keyword>
<organism evidence="3 4">
    <name type="scientific">Thermolongibacillus altinsuensis</name>
    <dbReference type="NCBI Taxonomy" id="575256"/>
    <lineage>
        <taxon>Bacteria</taxon>
        <taxon>Bacillati</taxon>
        <taxon>Bacillota</taxon>
        <taxon>Bacilli</taxon>
        <taxon>Bacillales</taxon>
        <taxon>Anoxybacillaceae</taxon>
        <taxon>Thermolongibacillus</taxon>
    </lineage>
</organism>
<feature type="domain" description="Transposase InsH N-terminal" evidence="1">
    <location>
        <begin position="15"/>
        <end position="105"/>
    </location>
</feature>
<proteinExistence type="predicted"/>
<evidence type="ECO:0000313" key="4">
    <source>
        <dbReference type="Proteomes" id="UP000295658"/>
    </source>
</evidence>
<gene>
    <name evidence="3" type="ORF">EDD69_11092</name>
</gene>
<protein>
    <submittedName>
        <fullName evidence="3">IS4 family transposase</fullName>
    </submittedName>
</protein>
<dbReference type="Pfam" id="PF05598">
    <property type="entry name" value="DUF772"/>
    <property type="match status" value="1"/>
</dbReference>
<reference evidence="3 4" key="1">
    <citation type="submission" date="2019-03" db="EMBL/GenBank/DDBJ databases">
        <title>Genomic Encyclopedia of Type Strains, Phase IV (KMG-IV): sequencing the most valuable type-strain genomes for metagenomic binning, comparative biology and taxonomic classification.</title>
        <authorList>
            <person name="Goeker M."/>
        </authorList>
    </citation>
    <scope>NUCLEOTIDE SEQUENCE [LARGE SCALE GENOMIC DNA]</scope>
    <source>
        <strain evidence="3 4">DSM 24979</strain>
    </source>
</reference>
<dbReference type="RefSeq" id="WP_132948873.1">
    <property type="nucleotide sequence ID" value="NZ_SLUL01000010.1"/>
</dbReference>
<dbReference type="InterPro" id="IPR008490">
    <property type="entry name" value="Transposase_InsH_N"/>
</dbReference>
<accession>A0A4R1QME6</accession>
<feature type="domain" description="Transposase DDE" evidence="2">
    <location>
        <begin position="382"/>
        <end position="505"/>
    </location>
</feature>
<dbReference type="EMBL" id="SLUL01000010">
    <property type="protein sequence ID" value="TCL48086.1"/>
    <property type="molecule type" value="Genomic_DNA"/>
</dbReference>
<dbReference type="NCBIfam" id="NF033551">
    <property type="entry name" value="transpos_IS1182"/>
    <property type="match status" value="1"/>
</dbReference>
<evidence type="ECO:0000259" key="2">
    <source>
        <dbReference type="Pfam" id="PF13751"/>
    </source>
</evidence>
<dbReference type="PANTHER" id="PTHR33408">
    <property type="entry name" value="TRANSPOSASE"/>
    <property type="match status" value="1"/>
</dbReference>
<dbReference type="Pfam" id="PF13751">
    <property type="entry name" value="DDE_Tnp_1_6"/>
    <property type="match status" value="1"/>
</dbReference>
<dbReference type="PANTHER" id="PTHR33408:SF2">
    <property type="entry name" value="TRANSPOSASE DDE DOMAIN-CONTAINING PROTEIN"/>
    <property type="match status" value="1"/>
</dbReference>
<evidence type="ECO:0000313" key="3">
    <source>
        <dbReference type="EMBL" id="TCL48086.1"/>
    </source>
</evidence>
<comment type="caution">
    <text evidence="3">The sequence shown here is derived from an EMBL/GenBank/DDBJ whole genome shotgun (WGS) entry which is preliminary data.</text>
</comment>
<dbReference type="InterPro" id="IPR025668">
    <property type="entry name" value="Tnp_DDE_dom"/>
</dbReference>
<evidence type="ECO:0000259" key="1">
    <source>
        <dbReference type="Pfam" id="PF05598"/>
    </source>
</evidence>
<sequence length="522" mass="61586">MYIHYNRDQLILPMDLEILIPTHHLCRIVDLAVEKMDPALLVSLYPGGGRPAYHPKMMLKVILYAYANRIYSSRQIAKQLKENIYFMWLSGHQTPDFRTINRFRSERMKDVVYEMFFSIVDLLRQQGLVKLEDYFLDGTKIEANANKYTFVWRKSTERYDQKLEEKFRQIVASIEQVTKEDEEAEQRLDFQEQLEASPITSEAIEDVIEQVEERLKKEPKNRTLKKAKRQLEQDLLPRKKKYEEYQEVLGERNSFSKTDPDATFMRMKDDHMKNGQLKPGYNVQIGTEDQFITGFSVHQRAGDTGCFIPHLEQFAAYGRPLPKRVIADSAYGSEENYAYCEKQKITALIKYNTWDREQTKAWAKEIGRIEHMTYDEELDEWICAKGERLVFVYERKQKTENGYESIKRTYRCTACAGCPFQSQCAKGKETKTITVSLQNQKQRQEIRQRLATEEGMATYRKRQIEAEPVFGQIKHNQQFHRFSLRGLPKITLEWGLVCAAHNLKKWAYTIDPHRKKKKKTRS</sequence>
<dbReference type="Proteomes" id="UP000295658">
    <property type="component" value="Unassembled WGS sequence"/>
</dbReference>
<dbReference type="AlphaFoldDB" id="A0A4R1QME6"/>